<comment type="caution">
    <text evidence="2">The sequence shown here is derived from an EMBL/GenBank/DDBJ whole genome shotgun (WGS) entry which is preliminary data.</text>
</comment>
<evidence type="ECO:0000313" key="2">
    <source>
        <dbReference type="EMBL" id="KAF9699246.1"/>
    </source>
</evidence>
<organism evidence="2 3">
    <name type="scientific">Ascochyta lentis</name>
    <dbReference type="NCBI Taxonomy" id="205686"/>
    <lineage>
        <taxon>Eukaryota</taxon>
        <taxon>Fungi</taxon>
        <taxon>Dikarya</taxon>
        <taxon>Ascomycota</taxon>
        <taxon>Pezizomycotina</taxon>
        <taxon>Dothideomycetes</taxon>
        <taxon>Pleosporomycetidae</taxon>
        <taxon>Pleosporales</taxon>
        <taxon>Pleosporineae</taxon>
        <taxon>Didymellaceae</taxon>
        <taxon>Ascochyta</taxon>
    </lineage>
</organism>
<protein>
    <submittedName>
        <fullName evidence="2">Uncharacterized protein</fullName>
    </submittedName>
</protein>
<dbReference type="Proteomes" id="UP000651452">
    <property type="component" value="Unassembled WGS sequence"/>
</dbReference>
<accession>A0A8H7MG01</accession>
<feature type="signal peptide" evidence="1">
    <location>
        <begin position="1"/>
        <end position="20"/>
    </location>
</feature>
<feature type="chain" id="PRO_5034742514" evidence="1">
    <location>
        <begin position="21"/>
        <end position="351"/>
    </location>
</feature>
<dbReference type="EMBL" id="RZGK01000005">
    <property type="protein sequence ID" value="KAF9699246.1"/>
    <property type="molecule type" value="Genomic_DNA"/>
</dbReference>
<evidence type="ECO:0000256" key="1">
    <source>
        <dbReference type="SAM" id="SignalP"/>
    </source>
</evidence>
<dbReference type="AlphaFoldDB" id="A0A8H7MG01"/>
<sequence length="351" mass="37489">MSTMRRRGLSLMAFVGFAAAQGNIDLNVNNTVVSLSSCESLACNFPDNSICNASSEDGKPVGVGIAAGAVNTSSASLSFSLIVGLDSPGFTGIGSSQYEHTDAQLFAGLDSSLDEDDFPSGCVFMMQYQAQTFPQENWLDNNVRPQADTNTTSCTGVIDPFCQASLTESIYSFHENSSNSNSSQDRCSRLTSHMNAQLQKNDATCGREGTWIANFMNITGGSLPSPGSSTNDLDPRLGSDGCYAVEPATYQLYKVAEMRQLYFMNPPSSDSDYYGKVFAGLAGYTPIITVLYRDDQDYEIMDGGVQFSCLQTFQPDGKEMKYPSEGAGVALSRGVGFASVLAVLVSVGLVL</sequence>
<reference evidence="2" key="1">
    <citation type="submission" date="2018-12" db="EMBL/GenBank/DDBJ databases">
        <authorList>
            <person name="Syme R.A."/>
            <person name="Farfan-Caceres L."/>
            <person name="Lichtenzveig J."/>
        </authorList>
    </citation>
    <scope>NUCLEOTIDE SEQUENCE</scope>
    <source>
        <strain evidence="2">Al4</strain>
    </source>
</reference>
<name>A0A8H7MG01_9PLEO</name>
<evidence type="ECO:0000313" key="3">
    <source>
        <dbReference type="Proteomes" id="UP000651452"/>
    </source>
</evidence>
<gene>
    <name evidence="2" type="ORF">EKO04_003325</name>
</gene>
<dbReference type="OrthoDB" id="3695070at2759"/>
<reference evidence="2" key="2">
    <citation type="submission" date="2020-09" db="EMBL/GenBank/DDBJ databases">
        <title>Reference genome assembly for Australian Ascochyta lentis isolate Al4.</title>
        <authorList>
            <person name="Lee R.C."/>
            <person name="Farfan-Caceres L.M."/>
            <person name="Debler J.W."/>
            <person name="Williams A.H."/>
            <person name="Henares B.M."/>
        </authorList>
    </citation>
    <scope>NUCLEOTIDE SEQUENCE</scope>
    <source>
        <strain evidence="2">Al4</strain>
    </source>
</reference>
<keyword evidence="1" id="KW-0732">Signal</keyword>
<proteinExistence type="predicted"/>
<keyword evidence="3" id="KW-1185">Reference proteome</keyword>